<sequence>MPVCDNCKKKWTWRETVFSKLMLSSKAACPYCGEKQYASAKTRKRGGFMVLSVIIPMFVVLLFNFSMLFYIVFGMIIFMVVMGLSPFYYELSSKEEPLW</sequence>
<accession>A0A1H3ZSC9</accession>
<evidence type="ECO:0000313" key="2">
    <source>
        <dbReference type="EMBL" id="SEA26666.1"/>
    </source>
</evidence>
<proteinExistence type="predicted"/>
<dbReference type="InterPro" id="IPR026369">
    <property type="entry name" value="CxxC_20_CxxC"/>
</dbReference>
<keyword evidence="1" id="KW-0472">Membrane</keyword>
<name>A0A1H3ZSC9_9BACI</name>
<evidence type="ECO:0000256" key="1">
    <source>
        <dbReference type="SAM" id="Phobius"/>
    </source>
</evidence>
<dbReference type="RefSeq" id="WP_093043357.1">
    <property type="nucleotide sequence ID" value="NZ_FNQR01000003.1"/>
</dbReference>
<dbReference type="OrthoDB" id="2418141at2"/>
<dbReference type="STRING" id="571932.SAMN05421743_103354"/>
<reference evidence="2 3" key="1">
    <citation type="submission" date="2016-10" db="EMBL/GenBank/DDBJ databases">
        <authorList>
            <person name="de Groot N.N."/>
        </authorList>
    </citation>
    <scope>NUCLEOTIDE SEQUENCE [LARGE SCALE GENOMIC DNA]</scope>
    <source>
        <strain evidence="2 3">CCM7597</strain>
    </source>
</reference>
<organism evidence="2 3">
    <name type="scientific">Thalassobacillus cyri</name>
    <dbReference type="NCBI Taxonomy" id="571932"/>
    <lineage>
        <taxon>Bacteria</taxon>
        <taxon>Bacillati</taxon>
        <taxon>Bacillota</taxon>
        <taxon>Bacilli</taxon>
        <taxon>Bacillales</taxon>
        <taxon>Bacillaceae</taxon>
        <taxon>Thalassobacillus</taxon>
    </lineage>
</organism>
<keyword evidence="1" id="KW-0812">Transmembrane</keyword>
<keyword evidence="1" id="KW-1133">Transmembrane helix</keyword>
<dbReference type="AlphaFoldDB" id="A0A1H3ZSC9"/>
<keyword evidence="3" id="KW-1185">Reference proteome</keyword>
<dbReference type="NCBIfam" id="TIGR04104">
    <property type="entry name" value="cxxc_20_cxxc"/>
    <property type="match status" value="1"/>
</dbReference>
<evidence type="ECO:0000313" key="3">
    <source>
        <dbReference type="Proteomes" id="UP000198584"/>
    </source>
</evidence>
<dbReference type="EMBL" id="FNQR01000003">
    <property type="protein sequence ID" value="SEA26666.1"/>
    <property type="molecule type" value="Genomic_DNA"/>
</dbReference>
<dbReference type="Proteomes" id="UP000198584">
    <property type="component" value="Unassembled WGS sequence"/>
</dbReference>
<gene>
    <name evidence="2" type="ORF">SAMN05421743_103354</name>
</gene>
<feature type="transmembrane region" description="Helical" evidence="1">
    <location>
        <begin position="46"/>
        <end position="63"/>
    </location>
</feature>
<protein>
    <submittedName>
        <fullName evidence="2">Cxxc_20_cxxc protein</fullName>
    </submittedName>
</protein>
<feature type="transmembrane region" description="Helical" evidence="1">
    <location>
        <begin position="69"/>
        <end position="89"/>
    </location>
</feature>